<comment type="caution">
    <text evidence="2">The sequence shown here is derived from an EMBL/GenBank/DDBJ whole genome shotgun (WGS) entry which is preliminary data.</text>
</comment>
<gene>
    <name evidence="2" type="ORF">CS076_10660</name>
    <name evidence="1" type="ORF">CS078_25080</name>
</gene>
<accession>A0A3L8CUL3</accession>
<name>A0A3L8CUL3_9PSED</name>
<organism evidence="2 4">
    <name type="scientific">Pseudomonas prosekii</name>
    <dbReference type="NCBI Taxonomy" id="1148509"/>
    <lineage>
        <taxon>Bacteria</taxon>
        <taxon>Pseudomonadati</taxon>
        <taxon>Pseudomonadota</taxon>
        <taxon>Gammaproteobacteria</taxon>
        <taxon>Pseudomonadales</taxon>
        <taxon>Pseudomonadaceae</taxon>
        <taxon>Pseudomonas</taxon>
    </lineage>
</organism>
<evidence type="ECO:0000313" key="3">
    <source>
        <dbReference type="Proteomes" id="UP000282140"/>
    </source>
</evidence>
<keyword evidence="3" id="KW-1185">Reference proteome</keyword>
<dbReference type="EMBL" id="PEGB01000025">
    <property type="protein sequence ID" value="RLU04962.1"/>
    <property type="molecule type" value="Genomic_DNA"/>
</dbReference>
<dbReference type="AlphaFoldDB" id="A0A3L8CUL3"/>
<dbReference type="EMBL" id="PEGA01000008">
    <property type="protein sequence ID" value="RLU11650.1"/>
    <property type="molecule type" value="Genomic_DNA"/>
</dbReference>
<dbReference type="Proteomes" id="UP000282140">
    <property type="component" value="Unassembled WGS sequence"/>
</dbReference>
<evidence type="ECO:0000313" key="4">
    <source>
        <dbReference type="Proteomes" id="UP000282672"/>
    </source>
</evidence>
<dbReference type="Proteomes" id="UP000282672">
    <property type="component" value="Unassembled WGS sequence"/>
</dbReference>
<sequence length="71" mass="7328">MNARFVSGAKPVGAELAREAVGQAMQMLTDPPPSRAGSLLQGFAVNARFVSGAKPVGAELAREAVGQVMQM</sequence>
<proteinExistence type="predicted"/>
<protein>
    <submittedName>
        <fullName evidence="2">Uncharacterized protein</fullName>
    </submittedName>
</protein>
<reference evidence="3 4" key="1">
    <citation type="journal article" date="2018" name="Front. Microbiol.">
        <title>Discovery of Phloeophagus Beetles as a Source of Pseudomonas Strains That Produce Potentially New Bioactive Substances and Description of Pseudomonas bohemica sp. nov.</title>
        <authorList>
            <person name="Saati-Santamaria Z."/>
            <person name="Lopez-Mondejar R."/>
            <person name="Jimenez-Gomez A."/>
            <person name="Diez-Mendez A."/>
            <person name="Vetrovsky T."/>
            <person name="Igual J.M."/>
            <person name="Velazquez E."/>
            <person name="Kolarik M."/>
            <person name="Rivas R."/>
            <person name="Garcia-Fraile P."/>
        </authorList>
    </citation>
    <scope>NUCLEOTIDE SEQUENCE [LARGE SCALE GENOMIC DNA]</scope>
    <source>
        <strain evidence="2 4">A2-NA12</strain>
        <strain evidence="1 3">A2-NA13</strain>
    </source>
</reference>
<evidence type="ECO:0000313" key="1">
    <source>
        <dbReference type="EMBL" id="RLU04962.1"/>
    </source>
</evidence>
<evidence type="ECO:0000313" key="2">
    <source>
        <dbReference type="EMBL" id="RLU11650.1"/>
    </source>
</evidence>